<comment type="subcellular location">
    <subcellularLocation>
        <location evidence="1 8">Nucleus</location>
    </subcellularLocation>
</comment>
<dbReference type="AlphaFoldDB" id="A0AAW0Z594"/>
<evidence type="ECO:0000256" key="3">
    <source>
        <dbReference type="ARBA" id="ARBA00020631"/>
    </source>
</evidence>
<accession>A0AAW0Z594</accession>
<keyword evidence="5 8" id="KW-0010">Activator</keyword>
<feature type="compositionally biased region" description="Basic and acidic residues" evidence="9">
    <location>
        <begin position="67"/>
        <end position="76"/>
    </location>
</feature>
<keyword evidence="11" id="KW-1185">Reference proteome</keyword>
<evidence type="ECO:0000256" key="9">
    <source>
        <dbReference type="SAM" id="MobiDB-lite"/>
    </source>
</evidence>
<dbReference type="KEGG" id="kne:92178556"/>
<gene>
    <name evidence="10" type="ORF">IAR55_001297</name>
</gene>
<evidence type="ECO:0000313" key="10">
    <source>
        <dbReference type="EMBL" id="KAK8866146.1"/>
    </source>
</evidence>
<comment type="similarity">
    <text evidence="2 8">Belongs to the Mediator complex subunit 7 family.</text>
</comment>
<evidence type="ECO:0000256" key="2">
    <source>
        <dbReference type="ARBA" id="ARBA00009994"/>
    </source>
</evidence>
<sequence>MEGALPITNTLFPPPPPYFQSYTAPNLERYEQLTGRPLIPSPSRDKGKSRSTDDGDDEKIEVDLSEEERRELEELEGKLGRPRADWVEEDGRWMCFGGMYTTEPTIPTAKSLGLPLPLDPEMEPQQSIPKLLHSFLHTVLLLLDTLTGSARTPNELMMAGWGDEGDQYVQHLSNLAAHMMVASNQLRGVQSEATLVLIMEKELAERRAQTERLRAKCKEIAVGIKALREEERGTMSGGVAAVEED</sequence>
<keyword evidence="7 8" id="KW-0539">Nucleus</keyword>
<dbReference type="Proteomes" id="UP001388673">
    <property type="component" value="Unassembled WGS sequence"/>
</dbReference>
<organism evidence="10 11">
    <name type="scientific">Kwoniella newhampshirensis</name>
    <dbReference type="NCBI Taxonomy" id="1651941"/>
    <lineage>
        <taxon>Eukaryota</taxon>
        <taxon>Fungi</taxon>
        <taxon>Dikarya</taxon>
        <taxon>Basidiomycota</taxon>
        <taxon>Agaricomycotina</taxon>
        <taxon>Tremellomycetes</taxon>
        <taxon>Tremellales</taxon>
        <taxon>Cryptococcaceae</taxon>
        <taxon>Kwoniella</taxon>
    </lineage>
</organism>
<dbReference type="GO" id="GO:0006357">
    <property type="term" value="P:regulation of transcription by RNA polymerase II"/>
    <property type="evidence" value="ECO:0007669"/>
    <property type="project" value="InterPro"/>
</dbReference>
<feature type="compositionally biased region" description="Acidic residues" evidence="9">
    <location>
        <begin position="54"/>
        <end position="66"/>
    </location>
</feature>
<evidence type="ECO:0000256" key="4">
    <source>
        <dbReference type="ARBA" id="ARBA00023015"/>
    </source>
</evidence>
<feature type="region of interest" description="Disordered" evidence="9">
    <location>
        <begin position="1"/>
        <end position="76"/>
    </location>
</feature>
<name>A0AAW0Z594_9TREE</name>
<dbReference type="PANTHER" id="PTHR21428:SF11">
    <property type="entry name" value="MEDIATOR OF RNA POLYMERASE II TRANSCRIPTION SUBUNIT 7"/>
    <property type="match status" value="1"/>
</dbReference>
<dbReference type="InterPro" id="IPR044888">
    <property type="entry name" value="Mediatior_Med7_sf"/>
</dbReference>
<dbReference type="EMBL" id="JBCAWK010000002">
    <property type="protein sequence ID" value="KAK8866146.1"/>
    <property type="molecule type" value="Genomic_DNA"/>
</dbReference>
<dbReference type="GO" id="GO:0070847">
    <property type="term" value="C:core mediator complex"/>
    <property type="evidence" value="ECO:0007669"/>
    <property type="project" value="TreeGrafter"/>
</dbReference>
<evidence type="ECO:0000313" key="11">
    <source>
        <dbReference type="Proteomes" id="UP001388673"/>
    </source>
</evidence>
<comment type="caution">
    <text evidence="10">The sequence shown here is derived from an EMBL/GenBank/DDBJ whole genome shotgun (WGS) entry which is preliminary data.</text>
</comment>
<evidence type="ECO:0000256" key="1">
    <source>
        <dbReference type="ARBA" id="ARBA00004123"/>
    </source>
</evidence>
<dbReference type="Pfam" id="PF05983">
    <property type="entry name" value="Med7"/>
    <property type="match status" value="1"/>
</dbReference>
<dbReference type="Gene3D" id="6.10.140.200">
    <property type="match status" value="1"/>
</dbReference>
<dbReference type="InterPro" id="IPR009244">
    <property type="entry name" value="Mediatior_Med7"/>
</dbReference>
<comment type="subunit">
    <text evidence="8">Component of the Mediator complex.</text>
</comment>
<proteinExistence type="inferred from homology"/>
<evidence type="ECO:0000256" key="8">
    <source>
        <dbReference type="RuleBase" id="RU364060"/>
    </source>
</evidence>
<dbReference type="PANTHER" id="PTHR21428">
    <property type="entry name" value="MEDIATOR OF RNA POLYMERASE II TRANSCRIPTION SUBUNIT 7"/>
    <property type="match status" value="1"/>
</dbReference>
<dbReference type="GO" id="GO:0016592">
    <property type="term" value="C:mediator complex"/>
    <property type="evidence" value="ECO:0007669"/>
    <property type="project" value="InterPro"/>
</dbReference>
<dbReference type="Gene3D" id="6.10.140.1520">
    <property type="match status" value="1"/>
</dbReference>
<protein>
    <recommendedName>
        <fullName evidence="3 8">Mediator of RNA polymerase II transcription subunit 7</fullName>
    </recommendedName>
</protein>
<comment type="function">
    <text evidence="8">Component of the Mediator complex, a coactivator involved in the regulated transcription of nearly all RNA polymerase II-dependent genes. Mediator functions as a bridge to convey information from gene-specific regulatory proteins to the basal RNA polymerase II transcription machinery.</text>
</comment>
<dbReference type="GO" id="GO:0003712">
    <property type="term" value="F:transcription coregulator activity"/>
    <property type="evidence" value="ECO:0007669"/>
    <property type="project" value="InterPro"/>
</dbReference>
<keyword evidence="4 8" id="KW-0805">Transcription regulation</keyword>
<keyword evidence="6 8" id="KW-0804">Transcription</keyword>
<dbReference type="InterPro" id="IPR037212">
    <property type="entry name" value="Med7/Med21-like"/>
</dbReference>
<dbReference type="GeneID" id="92178556"/>
<evidence type="ECO:0000256" key="5">
    <source>
        <dbReference type="ARBA" id="ARBA00023159"/>
    </source>
</evidence>
<dbReference type="SUPFAM" id="SSF140718">
    <property type="entry name" value="Mediator hinge subcomplex-like"/>
    <property type="match status" value="1"/>
</dbReference>
<dbReference type="RefSeq" id="XP_066805625.1">
    <property type="nucleotide sequence ID" value="XM_066944424.1"/>
</dbReference>
<evidence type="ECO:0000256" key="6">
    <source>
        <dbReference type="ARBA" id="ARBA00023163"/>
    </source>
</evidence>
<feature type="compositionally biased region" description="Basic and acidic residues" evidence="9">
    <location>
        <begin position="43"/>
        <end position="53"/>
    </location>
</feature>
<evidence type="ECO:0000256" key="7">
    <source>
        <dbReference type="ARBA" id="ARBA00023242"/>
    </source>
</evidence>
<reference evidence="10 11" key="1">
    <citation type="journal article" date="2024" name="bioRxiv">
        <title>Comparative genomics of Cryptococcus and Kwoniella reveals pathogenesis evolution and contrasting karyotype dynamics via intercentromeric recombination or chromosome fusion.</title>
        <authorList>
            <person name="Coelho M.A."/>
            <person name="David-Palma M."/>
            <person name="Shea T."/>
            <person name="Bowers K."/>
            <person name="McGinley-Smith S."/>
            <person name="Mohammad A.W."/>
            <person name="Gnirke A."/>
            <person name="Yurkov A.M."/>
            <person name="Nowrousian M."/>
            <person name="Sun S."/>
            <person name="Cuomo C.A."/>
            <person name="Heitman J."/>
        </authorList>
    </citation>
    <scope>NUCLEOTIDE SEQUENCE [LARGE SCALE GENOMIC DNA]</scope>
    <source>
        <strain evidence="10 11">CBS 13917</strain>
    </source>
</reference>